<name>A0A9R1LBV3_WHEAT</name>
<gene>
    <name evidence="1" type="ORF">CFC21_088603</name>
</gene>
<proteinExistence type="predicted"/>
<accession>A0A9R1LBV3</accession>
<feature type="non-terminal residue" evidence="1">
    <location>
        <position position="41"/>
    </location>
</feature>
<reference evidence="1" key="2">
    <citation type="submission" date="2020-03" db="EMBL/GenBank/DDBJ databases">
        <title>The second near-complete assembly of the hexaploid bread wheat (Triticum aestivum) genome.</title>
        <authorList>
            <person name="Zimin A.V."/>
            <person name="Puiu D."/>
            <person name="Shumante A."/>
            <person name="Alonge M."/>
            <person name="Salzberg S.L."/>
        </authorList>
    </citation>
    <scope>NUCLEOTIDE SEQUENCE</scope>
    <source>
        <tissue evidence="1">Leaf</tissue>
    </source>
</reference>
<dbReference type="AlphaFoldDB" id="A0A9R1LBV3"/>
<reference evidence="1" key="1">
    <citation type="journal article" date="2017" name="Gigascience">
        <title>The first near-complete assembly of the hexaploid bread wheat genome, Triticum aestivum.</title>
        <authorList>
            <person name="Zimin A.V."/>
            <person name="Puiu D."/>
            <person name="Hall R."/>
            <person name="Kingan S."/>
            <person name="Clavijo B.J."/>
            <person name="Salzberg S.L."/>
        </authorList>
    </citation>
    <scope>NUCLEOTIDE SEQUENCE</scope>
    <source>
        <tissue evidence="1">Leaf</tissue>
    </source>
</reference>
<organism evidence="1">
    <name type="scientific">Triticum aestivum</name>
    <name type="common">Wheat</name>
    <dbReference type="NCBI Taxonomy" id="4565"/>
    <lineage>
        <taxon>Eukaryota</taxon>
        <taxon>Viridiplantae</taxon>
        <taxon>Streptophyta</taxon>
        <taxon>Embryophyta</taxon>
        <taxon>Tracheophyta</taxon>
        <taxon>Spermatophyta</taxon>
        <taxon>Magnoliopsida</taxon>
        <taxon>Liliopsida</taxon>
        <taxon>Poales</taxon>
        <taxon>Poaceae</taxon>
        <taxon>BOP clade</taxon>
        <taxon>Pooideae</taxon>
        <taxon>Triticodae</taxon>
        <taxon>Triticeae</taxon>
        <taxon>Triticinae</taxon>
        <taxon>Triticum</taxon>
    </lineage>
</organism>
<dbReference type="Proteomes" id="UP000815260">
    <property type="component" value="Chromosome 6B"/>
</dbReference>
<evidence type="ECO:0000313" key="1">
    <source>
        <dbReference type="EMBL" id="KAF7085121.1"/>
    </source>
</evidence>
<comment type="caution">
    <text evidence="1">The sequence shown here is derived from an EMBL/GenBank/DDBJ whole genome shotgun (WGS) entry which is preliminary data.</text>
</comment>
<protein>
    <submittedName>
        <fullName evidence="1">Uncharacterized protein</fullName>
    </submittedName>
</protein>
<dbReference type="EMBL" id="CM022227">
    <property type="protein sequence ID" value="KAF7085121.1"/>
    <property type="molecule type" value="Genomic_DNA"/>
</dbReference>
<sequence length="41" mass="4721">MMSSRMLSSWQREHILLKNLAGKTSKRLRLQIGPHSNFGPL</sequence>